<accession>A0A8C2KTV4</accession>
<dbReference type="PANTHER" id="PTHR31742">
    <property type="entry name" value="RPA-INTERACTING PROTEIN RPAIN"/>
    <property type="match status" value="1"/>
</dbReference>
<dbReference type="Ensembl" id="ENSCCRT00020125567.1">
    <property type="protein sequence ID" value="ENSCCRP00020115124.1"/>
    <property type="gene ID" value="ENSCCRG00020052010.1"/>
</dbReference>
<dbReference type="GO" id="GO:0006606">
    <property type="term" value="P:protein import into nucleus"/>
    <property type="evidence" value="ECO:0007669"/>
    <property type="project" value="TreeGrafter"/>
</dbReference>
<proteinExistence type="predicted"/>
<sequence length="102" mass="11778">TLLLAACTAAKKAILKVWKEPHELSRCVERLKHSRSRLLEKFRQMGEDSDGSKRSLLVQEVMEEEWSALQSSDHSLWNGNGIRDTLKKIKLIFIKKNVFILT</sequence>
<dbReference type="InterPro" id="IPR028156">
    <property type="entry name" value="RIP"/>
</dbReference>
<evidence type="ECO:0000313" key="1">
    <source>
        <dbReference type="Ensembl" id="ENSCCRP00020115124.1"/>
    </source>
</evidence>
<protein>
    <submittedName>
        <fullName evidence="1">Uncharacterized protein</fullName>
    </submittedName>
</protein>
<dbReference type="Proteomes" id="UP000694701">
    <property type="component" value="Unplaced"/>
</dbReference>
<reference evidence="1" key="1">
    <citation type="submission" date="2025-08" db="UniProtKB">
        <authorList>
            <consortium name="Ensembl"/>
        </authorList>
    </citation>
    <scope>IDENTIFICATION</scope>
</reference>
<dbReference type="GO" id="GO:0016605">
    <property type="term" value="C:PML body"/>
    <property type="evidence" value="ECO:0007669"/>
    <property type="project" value="TreeGrafter"/>
</dbReference>
<name>A0A8C2KTV4_CYPCA</name>
<dbReference type="PANTHER" id="PTHR31742:SF1">
    <property type="entry name" value="RPA-INTERACTING PROTEIN"/>
    <property type="match status" value="1"/>
</dbReference>
<organism evidence="1 2">
    <name type="scientific">Cyprinus carpio</name>
    <name type="common">Common carp</name>
    <dbReference type="NCBI Taxonomy" id="7962"/>
    <lineage>
        <taxon>Eukaryota</taxon>
        <taxon>Metazoa</taxon>
        <taxon>Chordata</taxon>
        <taxon>Craniata</taxon>
        <taxon>Vertebrata</taxon>
        <taxon>Euteleostomi</taxon>
        <taxon>Actinopterygii</taxon>
        <taxon>Neopterygii</taxon>
        <taxon>Teleostei</taxon>
        <taxon>Ostariophysi</taxon>
        <taxon>Cypriniformes</taxon>
        <taxon>Cyprinidae</taxon>
        <taxon>Cyprininae</taxon>
        <taxon>Cyprinus</taxon>
    </lineage>
</organism>
<evidence type="ECO:0000313" key="2">
    <source>
        <dbReference type="Proteomes" id="UP000694701"/>
    </source>
</evidence>
<dbReference type="AlphaFoldDB" id="A0A8C2KTV4"/>